<dbReference type="Proteomes" id="UP000433366">
    <property type="component" value="Unassembled WGS sequence"/>
</dbReference>
<evidence type="ECO:0000313" key="7">
    <source>
        <dbReference type="Proteomes" id="UP000433366"/>
    </source>
</evidence>
<dbReference type="Proteomes" id="UP000434412">
    <property type="component" value="Unassembled WGS sequence"/>
</dbReference>
<dbReference type="GO" id="GO:0016740">
    <property type="term" value="F:transferase activity"/>
    <property type="evidence" value="ECO:0007669"/>
    <property type="project" value="UniProtKB-KW"/>
</dbReference>
<evidence type="ECO:0000313" key="5">
    <source>
        <dbReference type="EMBL" id="MVL44503.1"/>
    </source>
</evidence>
<dbReference type="EMBL" id="WPVZ01000238">
    <property type="protein sequence ID" value="MVL44548.1"/>
    <property type="molecule type" value="Genomic_DNA"/>
</dbReference>
<evidence type="ECO:0000313" key="4">
    <source>
        <dbReference type="EMBL" id="MVI57119.1"/>
    </source>
</evidence>
<evidence type="ECO:0000313" key="3">
    <source>
        <dbReference type="EMBL" id="MVI54750.1"/>
    </source>
</evidence>
<comment type="similarity">
    <text evidence="1">Belongs to the AHA1 family.</text>
</comment>
<dbReference type="InterPro" id="IPR013538">
    <property type="entry name" value="ASHA1/2-like_C"/>
</dbReference>
<keyword evidence="4" id="KW-0808">Transferase</keyword>
<dbReference type="EMBL" id="WPRH01000187">
    <property type="protein sequence ID" value="MVI54750.1"/>
    <property type="molecule type" value="Genomic_DNA"/>
</dbReference>
<evidence type="ECO:0000313" key="6">
    <source>
        <dbReference type="EMBL" id="MVL44548.1"/>
    </source>
</evidence>
<proteinExistence type="inferred from homology"/>
<dbReference type="SUPFAM" id="SSF55961">
    <property type="entry name" value="Bet v1-like"/>
    <property type="match status" value="1"/>
</dbReference>
<dbReference type="EMBL" id="WPRH01000783">
    <property type="protein sequence ID" value="MVI57119.1"/>
    <property type="molecule type" value="Genomic_DNA"/>
</dbReference>
<evidence type="ECO:0000259" key="2">
    <source>
        <dbReference type="Pfam" id="PF08327"/>
    </source>
</evidence>
<dbReference type="Gene3D" id="3.30.530.20">
    <property type="match status" value="1"/>
</dbReference>
<name>A0A6B0BK36_STAAU</name>
<gene>
    <name evidence="3" type="ORF">GO793_02615</name>
    <name evidence="4" type="ORF">GO793_14825</name>
    <name evidence="5" type="ORF">GO941_03215</name>
    <name evidence="6" type="ORF">GO941_03475</name>
</gene>
<reference evidence="7 8" key="1">
    <citation type="submission" date="2019-11" db="EMBL/GenBank/DDBJ databases">
        <title>Implementation of targeted gown and glove precautions to prevent Staphylococcus aureus acquisition in community-based nursing homes.</title>
        <authorList>
            <person name="Stine O.C."/>
        </authorList>
    </citation>
    <scope>NUCLEOTIDE SEQUENCE [LARGE SCALE GENOMIC DNA]</scope>
    <source>
        <strain evidence="5 8">S_2023.LVRQ.AN</strain>
        <strain evidence="4 7">S_4031.LGMP.AI</strain>
    </source>
</reference>
<evidence type="ECO:0000256" key="1">
    <source>
        <dbReference type="ARBA" id="ARBA00006817"/>
    </source>
</evidence>
<dbReference type="Pfam" id="PF08327">
    <property type="entry name" value="AHSA1"/>
    <property type="match status" value="1"/>
</dbReference>
<evidence type="ECO:0000313" key="8">
    <source>
        <dbReference type="Proteomes" id="UP000434412"/>
    </source>
</evidence>
<dbReference type="InterPro" id="IPR023393">
    <property type="entry name" value="START-like_dom_sf"/>
</dbReference>
<protein>
    <submittedName>
        <fullName evidence="4">Glutathione S-transferase</fullName>
    </submittedName>
</protein>
<sequence>TKTTVTSTSVFPTKEAAQQVINMGVEQGMNQTLDQLDALLK</sequence>
<organism evidence="4 7">
    <name type="scientific">Staphylococcus aureus</name>
    <dbReference type="NCBI Taxonomy" id="1280"/>
    <lineage>
        <taxon>Bacteria</taxon>
        <taxon>Bacillati</taxon>
        <taxon>Bacillota</taxon>
        <taxon>Bacilli</taxon>
        <taxon>Bacillales</taxon>
        <taxon>Staphylococcaceae</taxon>
        <taxon>Staphylococcus</taxon>
    </lineage>
</organism>
<feature type="domain" description="Activator of Hsp90 ATPase homologue 1/2-like C-terminal" evidence="2">
    <location>
        <begin position="2"/>
        <end position="41"/>
    </location>
</feature>
<comment type="caution">
    <text evidence="4">The sequence shown here is derived from an EMBL/GenBank/DDBJ whole genome shotgun (WGS) entry which is preliminary data.</text>
</comment>
<accession>A0A6B0BK36</accession>
<dbReference type="EMBL" id="WPVZ01000221">
    <property type="protein sequence ID" value="MVL44503.1"/>
    <property type="molecule type" value="Genomic_DNA"/>
</dbReference>
<feature type="non-terminal residue" evidence="4">
    <location>
        <position position="1"/>
    </location>
</feature>
<dbReference type="AlphaFoldDB" id="A0A6B0BK36"/>